<proteinExistence type="predicted"/>
<dbReference type="EMBL" id="LAZR01026075">
    <property type="protein sequence ID" value="KKL69873.1"/>
    <property type="molecule type" value="Genomic_DNA"/>
</dbReference>
<gene>
    <name evidence="1" type="ORF">LCGC14_2110540</name>
</gene>
<comment type="caution">
    <text evidence="1">The sequence shown here is derived from an EMBL/GenBank/DDBJ whole genome shotgun (WGS) entry which is preliminary data.</text>
</comment>
<dbReference type="AlphaFoldDB" id="A0A0F9E787"/>
<organism evidence="1">
    <name type="scientific">marine sediment metagenome</name>
    <dbReference type="NCBI Taxonomy" id="412755"/>
    <lineage>
        <taxon>unclassified sequences</taxon>
        <taxon>metagenomes</taxon>
        <taxon>ecological metagenomes</taxon>
    </lineage>
</organism>
<feature type="non-terminal residue" evidence="1">
    <location>
        <position position="1"/>
    </location>
</feature>
<name>A0A0F9E787_9ZZZZ</name>
<sequence>KWSTVEPAIEDTMLSTSKITSISAGPFATRGVRFSPSIQVNVRAVIATVEFVTGGQYHAIIWRYTTPNIDEILYRSSAFVPTITFRDQHVWQLPVPVALLEGQKYIAAIYRSDQPSGTDVQVYKGTSQTRGFPTAFADTQAWDATNNPTLGQVFGLGGTPDIPNVNLLYTI</sequence>
<evidence type="ECO:0008006" key="2">
    <source>
        <dbReference type="Google" id="ProtNLM"/>
    </source>
</evidence>
<evidence type="ECO:0000313" key="1">
    <source>
        <dbReference type="EMBL" id="KKL69873.1"/>
    </source>
</evidence>
<protein>
    <recommendedName>
        <fullName evidence="2">DUF4082 domain-containing protein</fullName>
    </recommendedName>
</protein>
<reference evidence="1" key="1">
    <citation type="journal article" date="2015" name="Nature">
        <title>Complex archaea that bridge the gap between prokaryotes and eukaryotes.</title>
        <authorList>
            <person name="Spang A."/>
            <person name="Saw J.H."/>
            <person name="Jorgensen S.L."/>
            <person name="Zaremba-Niedzwiedzka K."/>
            <person name="Martijn J."/>
            <person name="Lind A.E."/>
            <person name="van Eijk R."/>
            <person name="Schleper C."/>
            <person name="Guy L."/>
            <person name="Ettema T.J."/>
        </authorList>
    </citation>
    <scope>NUCLEOTIDE SEQUENCE</scope>
</reference>
<accession>A0A0F9E787</accession>